<protein>
    <submittedName>
        <fullName evidence="6">Restriction endonuclease subunit M</fullName>
    </submittedName>
</protein>
<evidence type="ECO:0000256" key="4">
    <source>
        <dbReference type="ARBA" id="ARBA00022747"/>
    </source>
</evidence>
<gene>
    <name evidence="6" type="ORF">CWO36_11885</name>
</gene>
<comment type="caution">
    <text evidence="6">The sequence shown here is derived from an EMBL/GenBank/DDBJ whole genome shotgun (WGS) entry which is preliminary data.</text>
</comment>
<dbReference type="PANTHER" id="PTHR42998">
    <property type="entry name" value="TYPE I RESTRICTION ENZYME HINDVIIP M PROTEIN-RELATED"/>
    <property type="match status" value="1"/>
</dbReference>
<dbReference type="Pfam" id="PF02384">
    <property type="entry name" value="N6_Mtase"/>
    <property type="match status" value="1"/>
</dbReference>
<dbReference type="RefSeq" id="WP_017085801.1">
    <property type="nucleotide sequence ID" value="NZ_CAWNXN010000001.1"/>
</dbReference>
<dbReference type="PRINTS" id="PR00507">
    <property type="entry name" value="N12N6MTFRASE"/>
</dbReference>
<dbReference type="InterPro" id="IPR002052">
    <property type="entry name" value="DNA_methylase_N6_adenine_CS"/>
</dbReference>
<keyword evidence="6" id="KW-0540">Nuclease</keyword>
<dbReference type="InterPro" id="IPR029063">
    <property type="entry name" value="SAM-dependent_MTases_sf"/>
</dbReference>
<feature type="domain" description="DNA methylase adenine-specific" evidence="5">
    <location>
        <begin position="302"/>
        <end position="580"/>
    </location>
</feature>
<reference evidence="6 7" key="1">
    <citation type="submission" date="2017-11" db="EMBL/GenBank/DDBJ databases">
        <title>Population delineation of vibrios coincides with oyster pathogenicity.</title>
        <authorList>
            <person name="Bruto M."/>
            <person name="Labreuche Y."/>
            <person name="James A."/>
            <person name="Piel D."/>
            <person name="Chenivesse S."/>
            <person name="Petton B."/>
            <person name="Polz M.F."/>
            <person name="Le Roux F."/>
        </authorList>
    </citation>
    <scope>NUCLEOTIDE SEQUENCE [LARGE SCALE GENOMIC DNA]</scope>
    <source>
        <strain evidence="6 7">1F_55</strain>
    </source>
</reference>
<dbReference type="PROSITE" id="PS00092">
    <property type="entry name" value="N6_MTASE"/>
    <property type="match status" value="1"/>
</dbReference>
<dbReference type="GO" id="GO:0003677">
    <property type="term" value="F:DNA binding"/>
    <property type="evidence" value="ECO:0007669"/>
    <property type="project" value="InterPro"/>
</dbReference>
<dbReference type="GO" id="GO:0008170">
    <property type="term" value="F:N-methyltransferase activity"/>
    <property type="evidence" value="ECO:0007669"/>
    <property type="project" value="InterPro"/>
</dbReference>
<keyword evidence="4" id="KW-0680">Restriction system</keyword>
<comment type="similarity">
    <text evidence="1">Belongs to the N(4)/N(6)-methyltransferase family.</text>
</comment>
<name>A0A2T5EGS1_VIBSP</name>
<proteinExistence type="inferred from homology"/>
<sequence length="673" mass="77033">MTDVNTDIETIADGMLIDYITGGQVKETPKELVIQRTARAMFHEYHIDIDLMDRQIPIQFEDNGKKKRSKIDIAIFDTTEDKESKNLEKIKRVIMCDKEPKQTKKTAQMRTHEEAKKDLALLENVMRELPNCDWGLWTNGIEFFYVQKIETRFDTEFNPVGDWPLGDDSVGSRDVYSDAQLRIAKEDVLKVTFRRCHNFIHGNEGMSKEIAFWQFLYLIFAKMHDEKHNRPRQFWAGPTEQYTAEGQLKIRERIEPLFEKVKVAYAKFGIFDGSEKLKLSDRALAFMVSELFKYDFGKTEMDVKGAAYQEIVGNNLRGDKGQFFTPRSAIDLMVEIIDPKEGESVLDSSCGTGGFLVAALKHVEWSIRKEICKDEKFPTNEEWKIVHERLAKHAKDNLYGADFDPDLVKATQMNVVMGANEMANIHHMNSLEFPLGHLPGVKEFNEKAKLGTLDIILTNPPFGADIPVTEEHILQQYELADKWQKTEAGSFRKTGERKASVAPEVLFIERCIKWVKPGGRIGIVLPDGILGNPGDEYIRAWIMRNCWVLASVNLPVEAFIVEANVNIQTTLLFLKRKTQSEMDAEEIGGEAEYPVFMAVSEKVGKDRRGNVIFKRQADGEEIWVSKNEVEKIKVGSEVKTRTLSRKKRIIDNDLPDIVEAFFEFREANSEPGL</sequence>
<keyword evidence="6" id="KW-0378">Hydrolase</keyword>
<dbReference type="Gene3D" id="3.40.50.150">
    <property type="entry name" value="Vaccinia Virus protein VP39"/>
    <property type="match status" value="1"/>
</dbReference>
<dbReference type="PANTHER" id="PTHR42998:SF1">
    <property type="entry name" value="TYPE I RESTRICTION ENZYME HINDI METHYLASE SUBUNIT"/>
    <property type="match status" value="1"/>
</dbReference>
<dbReference type="SUPFAM" id="SSF53335">
    <property type="entry name" value="S-adenosyl-L-methionine-dependent methyltransferases"/>
    <property type="match status" value="1"/>
</dbReference>
<keyword evidence="2" id="KW-0489">Methyltransferase</keyword>
<organism evidence="6 7">
    <name type="scientific">Vibrio splendidus</name>
    <dbReference type="NCBI Taxonomy" id="29497"/>
    <lineage>
        <taxon>Bacteria</taxon>
        <taxon>Pseudomonadati</taxon>
        <taxon>Pseudomonadota</taxon>
        <taxon>Gammaproteobacteria</taxon>
        <taxon>Vibrionales</taxon>
        <taxon>Vibrionaceae</taxon>
        <taxon>Vibrio</taxon>
    </lineage>
</organism>
<evidence type="ECO:0000313" key="6">
    <source>
        <dbReference type="EMBL" id="PTP18849.1"/>
    </source>
</evidence>
<evidence type="ECO:0000256" key="1">
    <source>
        <dbReference type="ARBA" id="ARBA00006594"/>
    </source>
</evidence>
<dbReference type="GO" id="GO:0032259">
    <property type="term" value="P:methylation"/>
    <property type="evidence" value="ECO:0007669"/>
    <property type="project" value="UniProtKB-KW"/>
</dbReference>
<dbReference type="GO" id="GO:0009307">
    <property type="term" value="P:DNA restriction-modification system"/>
    <property type="evidence" value="ECO:0007669"/>
    <property type="project" value="UniProtKB-KW"/>
</dbReference>
<accession>A0A2T5EGS1</accession>
<evidence type="ECO:0000256" key="3">
    <source>
        <dbReference type="ARBA" id="ARBA00022679"/>
    </source>
</evidence>
<dbReference type="Proteomes" id="UP000244080">
    <property type="component" value="Unassembled WGS sequence"/>
</dbReference>
<dbReference type="InterPro" id="IPR003356">
    <property type="entry name" value="DNA_methylase_A-5"/>
</dbReference>
<dbReference type="EMBL" id="PIGA01000017">
    <property type="protein sequence ID" value="PTP18849.1"/>
    <property type="molecule type" value="Genomic_DNA"/>
</dbReference>
<keyword evidence="6" id="KW-0255">Endonuclease</keyword>
<dbReference type="GO" id="GO:0004519">
    <property type="term" value="F:endonuclease activity"/>
    <property type="evidence" value="ECO:0007669"/>
    <property type="project" value="UniProtKB-KW"/>
</dbReference>
<evidence type="ECO:0000313" key="7">
    <source>
        <dbReference type="Proteomes" id="UP000244080"/>
    </source>
</evidence>
<evidence type="ECO:0000256" key="2">
    <source>
        <dbReference type="ARBA" id="ARBA00022603"/>
    </source>
</evidence>
<evidence type="ECO:0000259" key="5">
    <source>
        <dbReference type="Pfam" id="PF02384"/>
    </source>
</evidence>
<dbReference type="NCBIfam" id="NF047738">
    <property type="entry name" value="antiphage_MADS2"/>
    <property type="match status" value="1"/>
</dbReference>
<dbReference type="AlphaFoldDB" id="A0A2T5EGS1"/>
<keyword evidence="3" id="KW-0808">Transferase</keyword>
<dbReference type="InterPro" id="IPR052916">
    <property type="entry name" value="Type-I_RE_MTase_Subunit"/>
</dbReference>